<dbReference type="AlphaFoldDB" id="D8RIT1"/>
<dbReference type="UniPathway" id="UPA00050">
    <property type="reaction ID" value="UER00063"/>
</dbReference>
<dbReference type="HOGENOM" id="CLU_009116_0_0_1"/>
<evidence type="ECO:0000256" key="8">
    <source>
        <dbReference type="ARBA" id="ARBA00023002"/>
    </source>
</evidence>
<sequence length="377" mass="41063">MARKIQLTLLGCGGVGRQLLRHIVSTRKLHEDQGLRVAVMAVVDSKSIVLGEKNEELDDTALLQISLAKEKNNQMPAGLNARAVRKEYFDATLAAAIRTITEETGRPLVVADCTASEKIGQALAEIADLNCCIVLANKKPLTSSFNVYDRIAALNRRYRCESTVKQEVGAALPVIATLNRLLNSGDSIRKIVGALSGTLGFVMSRLEYGESFSDIVRQAKELGYTEPDPRDDLGGMDVARKALIMARLMGWRINLEDVEVECLYPPSLAPKLMSTMQFLKGLPELDLPMRNRVKEAAARGCVLRYVATIENFHCKVGIVEQPQQSALGQLHGSDNLVEIFTRCYSTSPLVIKGAGAGNDTTAAGVLADVLDLQDYFG</sequence>
<dbReference type="Proteomes" id="UP000001514">
    <property type="component" value="Unassembled WGS sequence"/>
</dbReference>
<evidence type="ECO:0000313" key="15">
    <source>
        <dbReference type="EMBL" id="EFJ27582.1"/>
    </source>
</evidence>
<protein>
    <recommendedName>
        <fullName evidence="4 11">Homoserine dehydrogenase</fullName>
        <ecNumber evidence="4 11">1.1.1.3</ecNumber>
    </recommendedName>
</protein>
<dbReference type="GO" id="GO:0050661">
    <property type="term" value="F:NADP binding"/>
    <property type="evidence" value="ECO:0007669"/>
    <property type="project" value="InterPro"/>
</dbReference>
<keyword evidence="16" id="KW-1185">Reference proteome</keyword>
<dbReference type="PANTHER" id="PTHR43070">
    <property type="match status" value="1"/>
</dbReference>
<evidence type="ECO:0000256" key="12">
    <source>
        <dbReference type="RuleBase" id="RU004171"/>
    </source>
</evidence>
<dbReference type="Pfam" id="PF00742">
    <property type="entry name" value="Homoserine_dh"/>
    <property type="match status" value="1"/>
</dbReference>
<evidence type="ECO:0000256" key="7">
    <source>
        <dbReference type="ARBA" id="ARBA00022857"/>
    </source>
</evidence>
<evidence type="ECO:0000259" key="13">
    <source>
        <dbReference type="Pfam" id="PF00742"/>
    </source>
</evidence>
<evidence type="ECO:0000256" key="2">
    <source>
        <dbReference type="ARBA" id="ARBA00005056"/>
    </source>
</evidence>
<comment type="similarity">
    <text evidence="12">Belongs to the homoserine dehydrogenase family.</text>
</comment>
<evidence type="ECO:0000256" key="6">
    <source>
        <dbReference type="ARBA" id="ARBA00022697"/>
    </source>
</evidence>
<accession>D8RIT1</accession>
<dbReference type="FunCoup" id="D8RIT1">
    <property type="interactions" value="954"/>
</dbReference>
<dbReference type="InterPro" id="IPR011147">
    <property type="entry name" value="Bifunc_Aspkin/hSer_DH"/>
</dbReference>
<dbReference type="InterPro" id="IPR005106">
    <property type="entry name" value="Asp/hSer_DH_NAD-bd"/>
</dbReference>
<feature type="domain" description="Homoserine dehydrogenase catalytic" evidence="13">
    <location>
        <begin position="173"/>
        <end position="370"/>
    </location>
</feature>
<dbReference type="EMBL" id="GL377581">
    <property type="protein sequence ID" value="EFJ27582.1"/>
    <property type="molecule type" value="Genomic_DNA"/>
</dbReference>
<dbReference type="OMA" id="NICTAKS"/>
<comment type="cofactor">
    <cofactor evidence="1">
        <name>a metal cation</name>
        <dbReference type="ChEBI" id="CHEBI:25213"/>
    </cofactor>
</comment>
<evidence type="ECO:0000256" key="11">
    <source>
        <dbReference type="RuleBase" id="RU000579"/>
    </source>
</evidence>
<dbReference type="Gene3D" id="3.30.360.10">
    <property type="entry name" value="Dihydrodipicolinate Reductase, domain 2"/>
    <property type="match status" value="1"/>
</dbReference>
<evidence type="ECO:0000256" key="9">
    <source>
        <dbReference type="ARBA" id="ARBA00023167"/>
    </source>
</evidence>
<comment type="catalytic activity">
    <reaction evidence="10">
        <text>L-homoserine + NADP(+) = L-aspartate 4-semialdehyde + NADPH + H(+)</text>
        <dbReference type="Rhea" id="RHEA:15761"/>
        <dbReference type="ChEBI" id="CHEBI:15378"/>
        <dbReference type="ChEBI" id="CHEBI:57476"/>
        <dbReference type="ChEBI" id="CHEBI:57783"/>
        <dbReference type="ChEBI" id="CHEBI:58349"/>
        <dbReference type="ChEBI" id="CHEBI:537519"/>
        <dbReference type="EC" id="1.1.1.3"/>
    </reaction>
    <physiologicalReaction direction="right-to-left" evidence="10">
        <dbReference type="Rhea" id="RHEA:15763"/>
    </physiologicalReaction>
</comment>
<evidence type="ECO:0000259" key="14">
    <source>
        <dbReference type="Pfam" id="PF03447"/>
    </source>
</evidence>
<keyword evidence="9 11" id="KW-0486">Methionine biosynthesis</keyword>
<dbReference type="GO" id="GO:0004412">
    <property type="term" value="F:homoserine dehydrogenase activity"/>
    <property type="evidence" value="ECO:0007669"/>
    <property type="project" value="UniProtKB-EC"/>
</dbReference>
<evidence type="ECO:0000256" key="4">
    <source>
        <dbReference type="ARBA" id="ARBA00013213"/>
    </source>
</evidence>
<dbReference type="GO" id="GO:0009086">
    <property type="term" value="P:methionine biosynthetic process"/>
    <property type="evidence" value="ECO:0007669"/>
    <property type="project" value="UniProtKB-KW"/>
</dbReference>
<keyword evidence="5 11" id="KW-0028">Amino-acid biosynthesis</keyword>
<reference evidence="15 16" key="1">
    <citation type="journal article" date="2011" name="Science">
        <title>The Selaginella genome identifies genetic changes associated with the evolution of vascular plants.</title>
        <authorList>
            <person name="Banks J.A."/>
            <person name="Nishiyama T."/>
            <person name="Hasebe M."/>
            <person name="Bowman J.L."/>
            <person name="Gribskov M."/>
            <person name="dePamphilis C."/>
            <person name="Albert V.A."/>
            <person name="Aono N."/>
            <person name="Aoyama T."/>
            <person name="Ambrose B.A."/>
            <person name="Ashton N.W."/>
            <person name="Axtell M.J."/>
            <person name="Barker E."/>
            <person name="Barker M.S."/>
            <person name="Bennetzen J.L."/>
            <person name="Bonawitz N.D."/>
            <person name="Chapple C."/>
            <person name="Cheng C."/>
            <person name="Correa L.G."/>
            <person name="Dacre M."/>
            <person name="DeBarry J."/>
            <person name="Dreyer I."/>
            <person name="Elias M."/>
            <person name="Engstrom E.M."/>
            <person name="Estelle M."/>
            <person name="Feng L."/>
            <person name="Finet C."/>
            <person name="Floyd S.K."/>
            <person name="Frommer W.B."/>
            <person name="Fujita T."/>
            <person name="Gramzow L."/>
            <person name="Gutensohn M."/>
            <person name="Harholt J."/>
            <person name="Hattori M."/>
            <person name="Heyl A."/>
            <person name="Hirai T."/>
            <person name="Hiwatashi Y."/>
            <person name="Ishikawa M."/>
            <person name="Iwata M."/>
            <person name="Karol K.G."/>
            <person name="Koehler B."/>
            <person name="Kolukisaoglu U."/>
            <person name="Kubo M."/>
            <person name="Kurata T."/>
            <person name="Lalonde S."/>
            <person name="Li K."/>
            <person name="Li Y."/>
            <person name="Litt A."/>
            <person name="Lyons E."/>
            <person name="Manning G."/>
            <person name="Maruyama T."/>
            <person name="Michael T.P."/>
            <person name="Mikami K."/>
            <person name="Miyazaki S."/>
            <person name="Morinaga S."/>
            <person name="Murata T."/>
            <person name="Mueller-Roeber B."/>
            <person name="Nelson D.R."/>
            <person name="Obara M."/>
            <person name="Oguri Y."/>
            <person name="Olmstead R.G."/>
            <person name="Onodera N."/>
            <person name="Petersen B.L."/>
            <person name="Pils B."/>
            <person name="Prigge M."/>
            <person name="Rensing S.A."/>
            <person name="Riano-Pachon D.M."/>
            <person name="Roberts A.W."/>
            <person name="Sato Y."/>
            <person name="Scheller H.V."/>
            <person name="Schulz B."/>
            <person name="Schulz C."/>
            <person name="Shakirov E.V."/>
            <person name="Shibagaki N."/>
            <person name="Shinohara N."/>
            <person name="Shippen D.E."/>
            <person name="Soerensen I."/>
            <person name="Sotooka R."/>
            <person name="Sugimoto N."/>
            <person name="Sugita M."/>
            <person name="Sumikawa N."/>
            <person name="Tanurdzic M."/>
            <person name="Theissen G."/>
            <person name="Ulvskov P."/>
            <person name="Wakazuki S."/>
            <person name="Weng J.K."/>
            <person name="Willats W.W."/>
            <person name="Wipf D."/>
            <person name="Wolf P.G."/>
            <person name="Yang L."/>
            <person name="Zimmer A.D."/>
            <person name="Zhu Q."/>
            <person name="Mitros T."/>
            <person name="Hellsten U."/>
            <person name="Loque D."/>
            <person name="Otillar R."/>
            <person name="Salamov A."/>
            <person name="Schmutz J."/>
            <person name="Shapiro H."/>
            <person name="Lindquist E."/>
            <person name="Lucas S."/>
            <person name="Rokhsar D."/>
            <person name="Grigoriev I.V."/>
        </authorList>
    </citation>
    <scope>NUCLEOTIDE SEQUENCE [LARGE SCALE GENOMIC DNA]</scope>
</reference>
<dbReference type="InterPro" id="IPR001342">
    <property type="entry name" value="HDH_cat"/>
</dbReference>
<dbReference type="InterPro" id="IPR036291">
    <property type="entry name" value="NAD(P)-bd_dom_sf"/>
</dbReference>
<dbReference type="PROSITE" id="PS01042">
    <property type="entry name" value="HOMOSER_DHGENASE"/>
    <property type="match status" value="1"/>
</dbReference>
<organism evidence="16">
    <name type="scientific">Selaginella moellendorffii</name>
    <name type="common">Spikemoss</name>
    <dbReference type="NCBI Taxonomy" id="88036"/>
    <lineage>
        <taxon>Eukaryota</taxon>
        <taxon>Viridiplantae</taxon>
        <taxon>Streptophyta</taxon>
        <taxon>Embryophyta</taxon>
        <taxon>Tracheophyta</taxon>
        <taxon>Lycopodiopsida</taxon>
        <taxon>Selaginellales</taxon>
        <taxon>Selaginellaceae</taxon>
        <taxon>Selaginella</taxon>
    </lineage>
</organism>
<dbReference type="GO" id="GO:0009088">
    <property type="term" value="P:threonine biosynthetic process"/>
    <property type="evidence" value="ECO:0007669"/>
    <property type="project" value="UniProtKB-UniPathway"/>
</dbReference>
<name>D8RIT1_SELML</name>
<keyword evidence="8 11" id="KW-0560">Oxidoreductase</keyword>
<dbReference type="PANTHER" id="PTHR43070:SF3">
    <property type="entry name" value="HOMOSERINE DEHYDROGENASE"/>
    <property type="match status" value="1"/>
</dbReference>
<dbReference type="InParanoid" id="D8RIT1"/>
<dbReference type="Gramene" id="EFJ27582">
    <property type="protein sequence ID" value="EFJ27582"/>
    <property type="gene ID" value="SELMODRAFT_411711"/>
</dbReference>
<dbReference type="Gene3D" id="3.40.50.720">
    <property type="entry name" value="NAD(P)-binding Rossmann-like Domain"/>
    <property type="match status" value="1"/>
</dbReference>
<gene>
    <name evidence="15" type="ORF">SELMODRAFT_411711</name>
</gene>
<dbReference type="UniPathway" id="UPA00051">
    <property type="reaction ID" value="UER00465"/>
</dbReference>
<dbReference type="Pfam" id="PF03447">
    <property type="entry name" value="NAD_binding_3"/>
    <property type="match status" value="1"/>
</dbReference>
<proteinExistence type="inferred from homology"/>
<feature type="domain" description="Aspartate/homoserine dehydrogenase NAD-binding" evidence="14">
    <location>
        <begin position="11"/>
        <end position="160"/>
    </location>
</feature>
<evidence type="ECO:0000256" key="10">
    <source>
        <dbReference type="ARBA" id="ARBA00048841"/>
    </source>
</evidence>
<comment type="pathway">
    <text evidence="2 11">Amino-acid biosynthesis; L-threonine biosynthesis; L-threonine from L-aspartate: step 3/5.</text>
</comment>
<dbReference type="SUPFAM" id="SSF51735">
    <property type="entry name" value="NAD(P)-binding Rossmann-fold domains"/>
    <property type="match status" value="1"/>
</dbReference>
<dbReference type="FunFam" id="3.30.360.10:FF:000006">
    <property type="entry name" value="Bifunctional aspartokinase/homoserine dehydrogenase"/>
    <property type="match status" value="1"/>
</dbReference>
<evidence type="ECO:0000256" key="1">
    <source>
        <dbReference type="ARBA" id="ARBA00001920"/>
    </source>
</evidence>
<evidence type="ECO:0000256" key="5">
    <source>
        <dbReference type="ARBA" id="ARBA00022605"/>
    </source>
</evidence>
<dbReference type="KEGG" id="smo:SELMODRAFT_411711"/>
<dbReference type="eggNOG" id="KOG0455">
    <property type="taxonomic scope" value="Eukaryota"/>
</dbReference>
<dbReference type="STRING" id="88036.D8RIT1"/>
<dbReference type="InterPro" id="IPR019811">
    <property type="entry name" value="HDH_CS"/>
</dbReference>
<dbReference type="EC" id="1.1.1.3" evidence="4 11"/>
<comment type="pathway">
    <text evidence="3 11">Amino-acid biosynthesis; L-methionine biosynthesis via de novo pathway; L-homoserine from L-aspartate: step 3/3.</text>
</comment>
<evidence type="ECO:0000256" key="3">
    <source>
        <dbReference type="ARBA" id="ARBA00005062"/>
    </source>
</evidence>
<keyword evidence="7 11" id="KW-0521">NADP</keyword>
<evidence type="ECO:0000313" key="16">
    <source>
        <dbReference type="Proteomes" id="UP000001514"/>
    </source>
</evidence>
<dbReference type="SUPFAM" id="SSF55347">
    <property type="entry name" value="Glyceraldehyde-3-phosphate dehydrogenase-like, C-terminal domain"/>
    <property type="match status" value="1"/>
</dbReference>
<keyword evidence="6 11" id="KW-0791">Threonine biosynthesis</keyword>